<accession>A0A6A3HPD6</accession>
<gene>
    <name evidence="1" type="ORF">PR001_g26628</name>
</gene>
<dbReference type="Proteomes" id="UP000429607">
    <property type="component" value="Unassembled WGS sequence"/>
</dbReference>
<organism evidence="1 2">
    <name type="scientific">Phytophthora rubi</name>
    <dbReference type="NCBI Taxonomy" id="129364"/>
    <lineage>
        <taxon>Eukaryota</taxon>
        <taxon>Sar</taxon>
        <taxon>Stramenopiles</taxon>
        <taxon>Oomycota</taxon>
        <taxon>Peronosporomycetes</taxon>
        <taxon>Peronosporales</taxon>
        <taxon>Peronosporaceae</taxon>
        <taxon>Phytophthora</taxon>
    </lineage>
</organism>
<reference evidence="1 2" key="1">
    <citation type="submission" date="2018-09" db="EMBL/GenBank/DDBJ databases">
        <title>Genomic investigation of the strawberry pathogen Phytophthora fragariae indicates pathogenicity is determined by transcriptional variation in three key races.</title>
        <authorList>
            <person name="Adams T.M."/>
            <person name="Armitage A.D."/>
            <person name="Sobczyk M.K."/>
            <person name="Bates H.J."/>
            <person name="Dunwell J.M."/>
            <person name="Nellist C.F."/>
            <person name="Harrison R.J."/>
        </authorList>
    </citation>
    <scope>NUCLEOTIDE SEQUENCE [LARGE SCALE GENOMIC DNA]</scope>
    <source>
        <strain evidence="1 2">SCRP249</strain>
    </source>
</reference>
<comment type="caution">
    <text evidence="1">The sequence shown here is derived from an EMBL/GenBank/DDBJ whole genome shotgun (WGS) entry which is preliminary data.</text>
</comment>
<dbReference type="EMBL" id="QXFV01004003">
    <property type="protein sequence ID" value="KAE8972376.1"/>
    <property type="molecule type" value="Genomic_DNA"/>
</dbReference>
<name>A0A6A3HPD6_9STRA</name>
<protein>
    <submittedName>
        <fullName evidence="1">Uncharacterized protein</fullName>
    </submittedName>
</protein>
<dbReference type="AlphaFoldDB" id="A0A6A3HPD6"/>
<proteinExistence type="predicted"/>
<sequence length="34" mass="3903">MLVTFVTAADAPPQRLQQRLRDLSTSLRMLVRSM</sequence>
<evidence type="ECO:0000313" key="2">
    <source>
        <dbReference type="Proteomes" id="UP000429607"/>
    </source>
</evidence>
<evidence type="ECO:0000313" key="1">
    <source>
        <dbReference type="EMBL" id="KAE8972376.1"/>
    </source>
</evidence>